<organism evidence="2 3">
    <name type="scientific">Mesorhizobium opportunistum (strain LMG 24607 / HAMBI 3007 / WSM2075)</name>
    <dbReference type="NCBI Taxonomy" id="536019"/>
    <lineage>
        <taxon>Bacteria</taxon>
        <taxon>Pseudomonadati</taxon>
        <taxon>Pseudomonadota</taxon>
        <taxon>Alphaproteobacteria</taxon>
        <taxon>Hyphomicrobiales</taxon>
        <taxon>Phyllobacteriaceae</taxon>
        <taxon>Mesorhizobium</taxon>
    </lineage>
</organism>
<accession>F7Y3S8</accession>
<gene>
    <name evidence="2" type="ordered locus">Mesop_5129</name>
</gene>
<reference evidence="2 3" key="1">
    <citation type="submission" date="2010-10" db="EMBL/GenBank/DDBJ databases">
        <title>Complete sequence of Mesorhizobium opportunistum WSM2075.</title>
        <authorList>
            <consortium name="US DOE Joint Genome Institute"/>
            <person name="Lucas S."/>
            <person name="Copeland A."/>
            <person name="Lapidus A."/>
            <person name="Cheng J.-F."/>
            <person name="Bruce D."/>
            <person name="Goodwin L."/>
            <person name="Pitluck S."/>
            <person name="Chertkov O."/>
            <person name="Misra M."/>
            <person name="Detter J.C."/>
            <person name="Han C."/>
            <person name="Tapia R."/>
            <person name="Land M."/>
            <person name="Hauser L."/>
            <person name="Kyrpides N."/>
            <person name="Ovchinnikova G."/>
            <person name="Mavrommatis K.M."/>
            <person name="Tiwari R.P."/>
            <person name="Howieson J.G."/>
            <person name="O'Hara G.W."/>
            <person name="Nandasena K.G."/>
            <person name="Woyke T."/>
        </authorList>
    </citation>
    <scope>NUCLEOTIDE SEQUENCE [LARGE SCALE GENOMIC DNA]</scope>
    <source>
        <strain evidence="3">LMG 24607 / HAMBI 3007 / WSM2075</strain>
    </source>
</reference>
<dbReference type="Proteomes" id="UP000001623">
    <property type="component" value="Chromosome"/>
</dbReference>
<keyword evidence="1" id="KW-0812">Transmembrane</keyword>
<dbReference type="KEGG" id="mop:Mesop_5129"/>
<dbReference type="AlphaFoldDB" id="F7Y3S8"/>
<name>F7Y3S8_MESOW</name>
<feature type="transmembrane region" description="Helical" evidence="1">
    <location>
        <begin position="44"/>
        <end position="71"/>
    </location>
</feature>
<evidence type="ECO:0000256" key="1">
    <source>
        <dbReference type="SAM" id="Phobius"/>
    </source>
</evidence>
<protein>
    <submittedName>
        <fullName evidence="2">Uncharacterized protein</fullName>
    </submittedName>
</protein>
<evidence type="ECO:0000313" key="2">
    <source>
        <dbReference type="EMBL" id="AEH89547.1"/>
    </source>
</evidence>
<sequence>MPQWFIATVFGLLALAAVWGIYRSLSSGVANDGIYRFDVDKNPLGFALVIASRILIIAFAVAVILHALGLIGDPVSMLRSLFG</sequence>
<dbReference type="STRING" id="536019.Mesop_5129"/>
<keyword evidence="1" id="KW-0472">Membrane</keyword>
<evidence type="ECO:0000313" key="3">
    <source>
        <dbReference type="Proteomes" id="UP000001623"/>
    </source>
</evidence>
<dbReference type="EMBL" id="CP002279">
    <property type="protein sequence ID" value="AEH89547.1"/>
    <property type="molecule type" value="Genomic_DNA"/>
</dbReference>
<dbReference type="RefSeq" id="WP_013896191.1">
    <property type="nucleotide sequence ID" value="NC_015675.1"/>
</dbReference>
<dbReference type="HOGENOM" id="CLU_2538642_0_0_5"/>
<proteinExistence type="predicted"/>
<keyword evidence="1" id="KW-1133">Transmembrane helix</keyword>